<keyword evidence="5" id="KW-0597">Phosphoprotein</keyword>
<name>A0A1H9L0N0_9BACT</name>
<evidence type="ECO:0000256" key="6">
    <source>
        <dbReference type="ARBA" id="ARBA00022679"/>
    </source>
</evidence>
<dbReference type="CDD" id="cd00075">
    <property type="entry name" value="HATPase"/>
    <property type="match status" value="1"/>
</dbReference>
<gene>
    <name evidence="17" type="ORF">SAMN05444359_12260</name>
</gene>
<accession>A0A1H9L0N0</accession>
<keyword evidence="8" id="KW-0547">Nucleotide-binding</keyword>
<dbReference type="InterPro" id="IPR005467">
    <property type="entry name" value="His_kinase_dom"/>
</dbReference>
<dbReference type="InterPro" id="IPR036890">
    <property type="entry name" value="HATPase_C_sf"/>
</dbReference>
<dbReference type="PRINTS" id="PR00344">
    <property type="entry name" value="BCTRLSENSOR"/>
</dbReference>
<keyword evidence="10" id="KW-0067">ATP-binding</keyword>
<keyword evidence="9" id="KW-0418">Kinase</keyword>
<dbReference type="InterPro" id="IPR003661">
    <property type="entry name" value="HisK_dim/P_dom"/>
</dbReference>
<feature type="transmembrane region" description="Helical" evidence="14">
    <location>
        <begin position="180"/>
        <end position="200"/>
    </location>
</feature>
<dbReference type="SMART" id="SM00387">
    <property type="entry name" value="HATPase_c"/>
    <property type="match status" value="1"/>
</dbReference>
<dbReference type="CDD" id="cd06225">
    <property type="entry name" value="HAMP"/>
    <property type="match status" value="1"/>
</dbReference>
<evidence type="ECO:0000259" key="15">
    <source>
        <dbReference type="PROSITE" id="PS50109"/>
    </source>
</evidence>
<dbReference type="CDD" id="cd00082">
    <property type="entry name" value="HisKA"/>
    <property type="match status" value="1"/>
</dbReference>
<protein>
    <recommendedName>
        <fullName evidence="3">histidine kinase</fullName>
        <ecNumber evidence="3">2.7.13.3</ecNumber>
    </recommendedName>
</protein>
<dbReference type="PROSITE" id="PS50109">
    <property type="entry name" value="HIS_KIN"/>
    <property type="match status" value="1"/>
</dbReference>
<dbReference type="Pfam" id="PF00672">
    <property type="entry name" value="HAMP"/>
    <property type="match status" value="1"/>
</dbReference>
<dbReference type="FunFam" id="3.30.565.10:FF:000006">
    <property type="entry name" value="Sensor histidine kinase WalK"/>
    <property type="match status" value="1"/>
</dbReference>
<dbReference type="SMART" id="SM00304">
    <property type="entry name" value="HAMP"/>
    <property type="match status" value="1"/>
</dbReference>
<dbReference type="GO" id="GO:0005886">
    <property type="term" value="C:plasma membrane"/>
    <property type="evidence" value="ECO:0007669"/>
    <property type="project" value="UniProtKB-SubCell"/>
</dbReference>
<dbReference type="Pfam" id="PF00512">
    <property type="entry name" value="HisKA"/>
    <property type="match status" value="1"/>
</dbReference>
<evidence type="ECO:0000256" key="3">
    <source>
        <dbReference type="ARBA" id="ARBA00012438"/>
    </source>
</evidence>
<dbReference type="EMBL" id="FOFB01000022">
    <property type="protein sequence ID" value="SER04573.1"/>
    <property type="molecule type" value="Genomic_DNA"/>
</dbReference>
<keyword evidence="11 14" id="KW-1133">Transmembrane helix</keyword>
<dbReference type="InterPro" id="IPR036097">
    <property type="entry name" value="HisK_dim/P_sf"/>
</dbReference>
<dbReference type="GO" id="GO:0000155">
    <property type="term" value="F:phosphorelay sensor kinase activity"/>
    <property type="evidence" value="ECO:0007669"/>
    <property type="project" value="InterPro"/>
</dbReference>
<evidence type="ECO:0000256" key="1">
    <source>
        <dbReference type="ARBA" id="ARBA00000085"/>
    </source>
</evidence>
<dbReference type="EC" id="2.7.13.3" evidence="3"/>
<dbReference type="SMART" id="SM00388">
    <property type="entry name" value="HisKA"/>
    <property type="match status" value="1"/>
</dbReference>
<evidence type="ECO:0000313" key="18">
    <source>
        <dbReference type="Proteomes" id="UP000199021"/>
    </source>
</evidence>
<dbReference type="Pfam" id="PF02518">
    <property type="entry name" value="HATPase_c"/>
    <property type="match status" value="1"/>
</dbReference>
<evidence type="ECO:0000256" key="9">
    <source>
        <dbReference type="ARBA" id="ARBA00022777"/>
    </source>
</evidence>
<keyword evidence="12" id="KW-0902">Two-component regulatory system</keyword>
<organism evidence="17 18">
    <name type="scientific">Neolewinella agarilytica</name>
    <dbReference type="NCBI Taxonomy" id="478744"/>
    <lineage>
        <taxon>Bacteria</taxon>
        <taxon>Pseudomonadati</taxon>
        <taxon>Bacteroidota</taxon>
        <taxon>Saprospiria</taxon>
        <taxon>Saprospirales</taxon>
        <taxon>Lewinellaceae</taxon>
        <taxon>Neolewinella</taxon>
    </lineage>
</organism>
<dbReference type="SUPFAM" id="SSF55874">
    <property type="entry name" value="ATPase domain of HSP90 chaperone/DNA topoisomerase II/histidine kinase"/>
    <property type="match status" value="1"/>
</dbReference>
<dbReference type="PROSITE" id="PS50885">
    <property type="entry name" value="HAMP"/>
    <property type="match status" value="1"/>
</dbReference>
<evidence type="ECO:0000256" key="5">
    <source>
        <dbReference type="ARBA" id="ARBA00022553"/>
    </source>
</evidence>
<dbReference type="Proteomes" id="UP000199021">
    <property type="component" value="Unassembled WGS sequence"/>
</dbReference>
<keyword evidence="6" id="KW-0808">Transferase</keyword>
<dbReference type="InterPro" id="IPR003660">
    <property type="entry name" value="HAMP_dom"/>
</dbReference>
<evidence type="ECO:0000313" key="17">
    <source>
        <dbReference type="EMBL" id="SER04573.1"/>
    </source>
</evidence>
<dbReference type="RefSeq" id="WP_090171330.1">
    <property type="nucleotide sequence ID" value="NZ_FOFB01000022.1"/>
</dbReference>
<evidence type="ECO:0000256" key="2">
    <source>
        <dbReference type="ARBA" id="ARBA00004651"/>
    </source>
</evidence>
<evidence type="ECO:0000256" key="4">
    <source>
        <dbReference type="ARBA" id="ARBA00022475"/>
    </source>
</evidence>
<keyword evidence="18" id="KW-1185">Reference proteome</keyword>
<dbReference type="FunFam" id="1.10.287.130:FF:000001">
    <property type="entry name" value="Two-component sensor histidine kinase"/>
    <property type="match status" value="1"/>
</dbReference>
<dbReference type="Gene3D" id="1.10.287.130">
    <property type="match status" value="1"/>
</dbReference>
<dbReference type="STRING" id="478744.SAMN05444359_12260"/>
<evidence type="ECO:0000256" key="11">
    <source>
        <dbReference type="ARBA" id="ARBA00022989"/>
    </source>
</evidence>
<dbReference type="Gene3D" id="3.30.565.10">
    <property type="entry name" value="Histidine kinase-like ATPase, C-terminal domain"/>
    <property type="match status" value="1"/>
</dbReference>
<comment type="subcellular location">
    <subcellularLocation>
        <location evidence="2">Cell membrane</location>
        <topology evidence="2">Multi-pass membrane protein</topology>
    </subcellularLocation>
</comment>
<dbReference type="InterPro" id="IPR004358">
    <property type="entry name" value="Sig_transdc_His_kin-like_C"/>
</dbReference>
<dbReference type="GO" id="GO:0005524">
    <property type="term" value="F:ATP binding"/>
    <property type="evidence" value="ECO:0007669"/>
    <property type="project" value="UniProtKB-KW"/>
</dbReference>
<reference evidence="18" key="1">
    <citation type="submission" date="2016-10" db="EMBL/GenBank/DDBJ databases">
        <authorList>
            <person name="Varghese N."/>
            <person name="Submissions S."/>
        </authorList>
    </citation>
    <scope>NUCLEOTIDE SEQUENCE [LARGE SCALE GENOMIC DNA]</scope>
    <source>
        <strain evidence="18">DSM 24740</strain>
    </source>
</reference>
<evidence type="ECO:0000256" key="14">
    <source>
        <dbReference type="SAM" id="Phobius"/>
    </source>
</evidence>
<evidence type="ECO:0000256" key="10">
    <source>
        <dbReference type="ARBA" id="ARBA00022840"/>
    </source>
</evidence>
<keyword evidence="7 14" id="KW-0812">Transmembrane</keyword>
<comment type="catalytic activity">
    <reaction evidence="1">
        <text>ATP + protein L-histidine = ADP + protein N-phospho-L-histidine.</text>
        <dbReference type="EC" id="2.7.13.3"/>
    </reaction>
</comment>
<dbReference type="FunCoup" id="A0A1H9L0N0">
    <property type="interactions" value="73"/>
</dbReference>
<evidence type="ECO:0000256" key="13">
    <source>
        <dbReference type="ARBA" id="ARBA00023136"/>
    </source>
</evidence>
<evidence type="ECO:0000256" key="7">
    <source>
        <dbReference type="ARBA" id="ARBA00022692"/>
    </source>
</evidence>
<dbReference type="SUPFAM" id="SSF158472">
    <property type="entry name" value="HAMP domain-like"/>
    <property type="match status" value="1"/>
</dbReference>
<dbReference type="InterPro" id="IPR003594">
    <property type="entry name" value="HATPase_dom"/>
</dbReference>
<evidence type="ECO:0000256" key="12">
    <source>
        <dbReference type="ARBA" id="ARBA00023012"/>
    </source>
</evidence>
<dbReference type="AlphaFoldDB" id="A0A1H9L0N0"/>
<keyword evidence="13 14" id="KW-0472">Membrane</keyword>
<feature type="domain" description="Histidine kinase" evidence="15">
    <location>
        <begin position="268"/>
        <end position="487"/>
    </location>
</feature>
<dbReference type="SUPFAM" id="SSF47384">
    <property type="entry name" value="Homodimeric domain of signal transducing histidine kinase"/>
    <property type="match status" value="1"/>
</dbReference>
<dbReference type="InterPro" id="IPR050398">
    <property type="entry name" value="HssS/ArlS-like"/>
</dbReference>
<evidence type="ECO:0000259" key="16">
    <source>
        <dbReference type="PROSITE" id="PS50885"/>
    </source>
</evidence>
<feature type="domain" description="HAMP" evidence="16">
    <location>
        <begin position="201"/>
        <end position="253"/>
    </location>
</feature>
<dbReference type="InParanoid" id="A0A1H9L0N0"/>
<dbReference type="Gene3D" id="6.10.340.10">
    <property type="match status" value="1"/>
</dbReference>
<sequence>MNKLFLKLSGIILALLLVVGTAYVMVSSYISEDYVSEVNQRLYGGIAEHMVHEIQPLVNGKVDTATIQDIMHSMMVINPSVEVYLLEPDGDIITYVAPNKTVELESVRLEPLHEFIAADPANRPFLKGDDPRHADKSNIFSAAEVRDDAGNMEGYVYIILSGDEQASVAGPLQSSYMLKLGANLFFLSLLAAFLMAMIAIRYLTRNLRKIETAVHRFQDGDYEARVDTDTKGEFAVVATTFNDMAERIGANINEMKSLDQLRRELIANISHDLRTPLAIIQGFVETLIMKTEEMPPEDRKRHLQTIYNSSERLSGLISQLFEYSKLEAQQIEPAKEAFNVGELAQDVAHKFSVLAAGKEIEIKLDVPQQLPRIFADLGLVERVLNNLMDNALKFTPKGGQILLEIRADQNDVRVRVADTGPGIPEADIPFIFDRYRKGNRSANGRNVGAGLGLAIVKKILELHDKSIRIQSKLKEGTSFIFELPRMEVVG</sequence>
<dbReference type="OrthoDB" id="1522504at2"/>
<evidence type="ECO:0000256" key="8">
    <source>
        <dbReference type="ARBA" id="ARBA00022741"/>
    </source>
</evidence>
<keyword evidence="4" id="KW-1003">Cell membrane</keyword>
<dbReference type="PANTHER" id="PTHR45528:SF1">
    <property type="entry name" value="SENSOR HISTIDINE KINASE CPXA"/>
    <property type="match status" value="1"/>
</dbReference>
<dbReference type="PANTHER" id="PTHR45528">
    <property type="entry name" value="SENSOR HISTIDINE KINASE CPXA"/>
    <property type="match status" value="1"/>
</dbReference>
<proteinExistence type="predicted"/>